<proteinExistence type="predicted"/>
<evidence type="ECO:0000313" key="2">
    <source>
        <dbReference type="Proteomes" id="UP001176114"/>
    </source>
</evidence>
<dbReference type="EMBL" id="JARPQC010000002">
    <property type="protein sequence ID" value="MDF9627547.1"/>
    <property type="molecule type" value="Genomic_DNA"/>
</dbReference>
<protein>
    <submittedName>
        <fullName evidence="1">Uncharacterized protein</fullName>
    </submittedName>
</protein>
<organism evidence="1 2">
    <name type="scientific">Mesomycoplasma ovipneumoniae</name>
    <dbReference type="NCBI Taxonomy" id="29562"/>
    <lineage>
        <taxon>Bacteria</taxon>
        <taxon>Bacillati</taxon>
        <taxon>Mycoplasmatota</taxon>
        <taxon>Mycoplasmoidales</taxon>
        <taxon>Metamycoplasmataceae</taxon>
        <taxon>Mesomycoplasma</taxon>
    </lineage>
</organism>
<name>A0AAW6Q8F3_9BACT</name>
<comment type="caution">
    <text evidence="1">The sequence shown here is derived from an EMBL/GenBank/DDBJ whole genome shotgun (WGS) entry which is preliminary data.</text>
</comment>
<dbReference type="RefSeq" id="WP_277446557.1">
    <property type="nucleotide sequence ID" value="NZ_CP146011.1"/>
</dbReference>
<gene>
    <name evidence="1" type="ORF">P5716_00970</name>
</gene>
<evidence type="ECO:0000313" key="1">
    <source>
        <dbReference type="EMBL" id="MDF9627547.1"/>
    </source>
</evidence>
<dbReference type="Proteomes" id="UP001176114">
    <property type="component" value="Unassembled WGS sequence"/>
</dbReference>
<reference evidence="1" key="1">
    <citation type="submission" date="2023-03" db="EMBL/GenBank/DDBJ databases">
        <title>Comparative genome analysis of Brazilian Mesomycoplasma ovipneumoniae isolated from healthy and pneumonic sheep.</title>
        <authorList>
            <person name="Gaeta N."/>
            <person name="Timenetsky J."/>
            <person name="Ganda E."/>
            <person name="Gregory L."/>
        </authorList>
    </citation>
    <scope>NUCLEOTIDE SEQUENCE</scope>
    <source>
        <strain evidence="1">USP-SP475</strain>
    </source>
</reference>
<sequence length="42" mass="5001">MNYSVFLISRVSQFDETILKKQNYKIFKLPFLAKTLTKIIYG</sequence>
<accession>A0AAW6Q8F3</accession>
<dbReference type="AlphaFoldDB" id="A0AAW6Q8F3"/>